<dbReference type="RefSeq" id="WP_019620064.1">
    <property type="nucleotide sequence ID" value="NZ_AP014545.1"/>
</dbReference>
<reference evidence="1 2" key="1">
    <citation type="journal article" date="2008" name="Int. J. Syst. Evol. Microbiol.">
        <title>Amphritea japonica sp. nov. and Amphritea balenae sp. nov., isolated from the sediment adjacent to sperm whale carcasses off Kagoshima, Japan.</title>
        <authorList>
            <person name="Miyazaki M."/>
            <person name="Nogi Y."/>
            <person name="Fujiwara Y."/>
            <person name="Kawato M."/>
            <person name="Nagahama T."/>
            <person name="Kubokawa K."/>
            <person name="Horikoshi K."/>
        </authorList>
    </citation>
    <scope>NUCLEOTIDE SEQUENCE [LARGE SCALE GENOMIC DNA]</scope>
    <source>
        <strain evidence="1 2">ATCC BAA-1530</strain>
    </source>
</reference>
<dbReference type="AlphaFoldDB" id="A0A7R6PDM2"/>
<evidence type="ECO:0008006" key="3">
    <source>
        <dbReference type="Google" id="ProtNLM"/>
    </source>
</evidence>
<accession>A0A7R6PDM2</accession>
<dbReference type="KEGG" id="ajp:AMJAP_2538"/>
<protein>
    <recommendedName>
        <fullName evidence="3">Gamma-glutamylcyclotransferase AIG2-like domain-containing protein</fullName>
    </recommendedName>
</protein>
<organism evidence="1 2">
    <name type="scientific">Amphritea japonica ATCC BAA-1530</name>
    <dbReference type="NCBI Taxonomy" id="1278309"/>
    <lineage>
        <taxon>Bacteria</taxon>
        <taxon>Pseudomonadati</taxon>
        <taxon>Pseudomonadota</taxon>
        <taxon>Gammaproteobacteria</taxon>
        <taxon>Oceanospirillales</taxon>
        <taxon>Oceanospirillaceae</taxon>
        <taxon>Amphritea</taxon>
    </lineage>
</organism>
<dbReference type="OrthoDB" id="6086922at2"/>
<dbReference type="EMBL" id="AP014545">
    <property type="protein sequence ID" value="BBB27126.1"/>
    <property type="molecule type" value="Genomic_DNA"/>
</dbReference>
<dbReference type="Proteomes" id="UP000595663">
    <property type="component" value="Chromosome"/>
</dbReference>
<evidence type="ECO:0000313" key="2">
    <source>
        <dbReference type="Proteomes" id="UP000595663"/>
    </source>
</evidence>
<name>A0A7R6PDM2_9GAMM</name>
<dbReference type="Gene3D" id="3.10.490.10">
    <property type="entry name" value="Gamma-glutamyl cyclotransferase-like"/>
    <property type="match status" value="1"/>
</dbReference>
<dbReference type="PANTHER" id="PTHR35748">
    <property type="entry name" value="OS05G0358400 PROTEIN"/>
    <property type="match status" value="1"/>
</dbReference>
<keyword evidence="2" id="KW-1185">Reference proteome</keyword>
<gene>
    <name evidence="1" type="ORF">AMJAP_2538</name>
</gene>
<proteinExistence type="predicted"/>
<evidence type="ECO:0000313" key="1">
    <source>
        <dbReference type="EMBL" id="BBB27126.1"/>
    </source>
</evidence>
<sequence length="223" mass="25438">MISVIGYGSLLSEASARQTVPALQNFRLVRVPGYRRIFNKVGVVFLSRHGADQTSRELASCSTEPADHCEIICSQFECSPEDFVELYEREHRFRWIEVDTLPLESVVTEGGVSNKIRGRGRMCTGYDDTEYRLNKCITPAEYELRVGRYYTGALWRNDILPFPRYLAFCLQAASSQGDEVLNNFLDSSYLADGTTCIRDYLEQSETLQNWRSVDAGYSYSTDR</sequence>
<dbReference type="PANTHER" id="PTHR35748:SF1">
    <property type="entry name" value="OS05G0358400 PROTEIN"/>
    <property type="match status" value="1"/>
</dbReference>